<proteinExistence type="predicted"/>
<reference evidence="2" key="1">
    <citation type="submission" date="2014-11" db="EMBL/GenBank/DDBJ databases">
        <authorList>
            <person name="Amaro Gonzalez C."/>
        </authorList>
    </citation>
    <scope>NUCLEOTIDE SEQUENCE</scope>
</reference>
<keyword evidence="1" id="KW-0472">Membrane</keyword>
<dbReference type="AlphaFoldDB" id="A0A0E9SHS5"/>
<reference evidence="2" key="2">
    <citation type="journal article" date="2015" name="Fish Shellfish Immunol.">
        <title>Early steps in the European eel (Anguilla anguilla)-Vibrio vulnificus interaction in the gills: Role of the RtxA13 toxin.</title>
        <authorList>
            <person name="Callol A."/>
            <person name="Pajuelo D."/>
            <person name="Ebbesson L."/>
            <person name="Teles M."/>
            <person name="MacKenzie S."/>
            <person name="Amaro C."/>
        </authorList>
    </citation>
    <scope>NUCLEOTIDE SEQUENCE</scope>
</reference>
<dbReference type="EMBL" id="GBXM01067736">
    <property type="protein sequence ID" value="JAH40841.1"/>
    <property type="molecule type" value="Transcribed_RNA"/>
</dbReference>
<evidence type="ECO:0000256" key="1">
    <source>
        <dbReference type="SAM" id="Phobius"/>
    </source>
</evidence>
<feature type="transmembrane region" description="Helical" evidence="1">
    <location>
        <begin position="6"/>
        <end position="24"/>
    </location>
</feature>
<keyword evidence="1" id="KW-1133">Transmembrane helix</keyword>
<protein>
    <submittedName>
        <fullName evidence="2">Uncharacterized protein</fullName>
    </submittedName>
</protein>
<accession>A0A0E9SHS5</accession>
<name>A0A0E9SHS5_ANGAN</name>
<keyword evidence="1" id="KW-0812">Transmembrane</keyword>
<organism evidence="2">
    <name type="scientific">Anguilla anguilla</name>
    <name type="common">European freshwater eel</name>
    <name type="synonym">Muraena anguilla</name>
    <dbReference type="NCBI Taxonomy" id="7936"/>
    <lineage>
        <taxon>Eukaryota</taxon>
        <taxon>Metazoa</taxon>
        <taxon>Chordata</taxon>
        <taxon>Craniata</taxon>
        <taxon>Vertebrata</taxon>
        <taxon>Euteleostomi</taxon>
        <taxon>Actinopterygii</taxon>
        <taxon>Neopterygii</taxon>
        <taxon>Teleostei</taxon>
        <taxon>Anguilliformes</taxon>
        <taxon>Anguillidae</taxon>
        <taxon>Anguilla</taxon>
    </lineage>
</organism>
<evidence type="ECO:0000313" key="2">
    <source>
        <dbReference type="EMBL" id="JAH40841.1"/>
    </source>
</evidence>
<sequence length="36" mass="4315">MKSVEVNVIGISPEIWLPLFYFYFKKNLKQIPMPIM</sequence>